<dbReference type="PANTHER" id="PTHR34299:SF1">
    <property type="entry name" value="DIACYLGLYCEROL KINASE"/>
    <property type="match status" value="1"/>
</dbReference>
<evidence type="ECO:0000256" key="16">
    <source>
        <dbReference type="PIRSR" id="PIRSR600829-2"/>
    </source>
</evidence>
<evidence type="ECO:0000256" key="14">
    <source>
        <dbReference type="ARBA" id="ARBA00023264"/>
    </source>
</evidence>
<keyword evidence="4" id="KW-0444">Lipid biosynthesis</keyword>
<evidence type="ECO:0000256" key="18">
    <source>
        <dbReference type="PIRSR" id="PIRSR600829-4"/>
    </source>
</evidence>
<feature type="binding site" evidence="17">
    <location>
        <position position="25"/>
    </location>
    <ligand>
        <name>ATP</name>
        <dbReference type="ChEBI" id="CHEBI:30616"/>
    </ligand>
</feature>
<dbReference type="Gene3D" id="1.10.287.3610">
    <property type="match status" value="1"/>
</dbReference>
<evidence type="ECO:0000256" key="5">
    <source>
        <dbReference type="ARBA" id="ARBA00022679"/>
    </source>
</evidence>
<feature type="binding site" evidence="16">
    <location>
        <position position="66"/>
    </location>
    <ligand>
        <name>substrate</name>
    </ligand>
</feature>
<evidence type="ECO:0000256" key="4">
    <source>
        <dbReference type="ARBA" id="ARBA00022516"/>
    </source>
</evidence>
<keyword evidence="13" id="KW-0594">Phospholipid biosynthesis</keyword>
<feature type="binding site" evidence="18">
    <location>
        <position position="25"/>
    </location>
    <ligand>
        <name>a divalent metal cation</name>
        <dbReference type="ChEBI" id="CHEBI:60240"/>
    </ligand>
</feature>
<evidence type="ECO:0000256" key="9">
    <source>
        <dbReference type="ARBA" id="ARBA00022840"/>
    </source>
</evidence>
<evidence type="ECO:0000313" key="21">
    <source>
        <dbReference type="Proteomes" id="UP000474175"/>
    </source>
</evidence>
<evidence type="ECO:0000256" key="11">
    <source>
        <dbReference type="ARBA" id="ARBA00023098"/>
    </source>
</evidence>
<keyword evidence="14" id="KW-1208">Phospholipid metabolism</keyword>
<dbReference type="EMBL" id="JAAFZH010000011">
    <property type="protein sequence ID" value="NDU97474.1"/>
    <property type="molecule type" value="Genomic_DNA"/>
</dbReference>
<evidence type="ECO:0000256" key="17">
    <source>
        <dbReference type="PIRSR" id="PIRSR600829-3"/>
    </source>
</evidence>
<dbReference type="Proteomes" id="UP000474175">
    <property type="component" value="Unassembled WGS sequence"/>
</dbReference>
<keyword evidence="5" id="KW-0808">Transferase</keyword>
<feature type="binding site" evidence="17">
    <location>
        <position position="73"/>
    </location>
    <ligand>
        <name>ATP</name>
        <dbReference type="ChEBI" id="CHEBI:30616"/>
    </ligand>
</feature>
<evidence type="ECO:0000256" key="19">
    <source>
        <dbReference type="SAM" id="Phobius"/>
    </source>
</evidence>
<feature type="transmembrane region" description="Helical" evidence="19">
    <location>
        <begin position="93"/>
        <end position="113"/>
    </location>
</feature>
<evidence type="ECO:0000256" key="12">
    <source>
        <dbReference type="ARBA" id="ARBA00023136"/>
    </source>
</evidence>
<dbReference type="InterPro" id="IPR036945">
    <property type="entry name" value="DAGK_sf"/>
</dbReference>
<keyword evidence="10 19" id="KW-1133">Transmembrane helix</keyword>
<evidence type="ECO:0000256" key="1">
    <source>
        <dbReference type="ARBA" id="ARBA00004651"/>
    </source>
</evidence>
<keyword evidence="18" id="KW-0479">Metal-binding</keyword>
<proteinExistence type="inferred from homology"/>
<dbReference type="Pfam" id="PF01219">
    <property type="entry name" value="DAGK_prokar"/>
    <property type="match status" value="1"/>
</dbReference>
<dbReference type="InterPro" id="IPR033717">
    <property type="entry name" value="UDPK"/>
</dbReference>
<dbReference type="GO" id="GO:0046872">
    <property type="term" value="F:metal ion binding"/>
    <property type="evidence" value="ECO:0007669"/>
    <property type="project" value="UniProtKB-KW"/>
</dbReference>
<dbReference type="GO" id="GO:0008654">
    <property type="term" value="P:phospholipid biosynthetic process"/>
    <property type="evidence" value="ECO:0007669"/>
    <property type="project" value="UniProtKB-KW"/>
</dbReference>
<name>A0A6L9LAB8_9BACT</name>
<comment type="cofactor">
    <cofactor evidence="18">
        <name>Mg(2+)</name>
        <dbReference type="ChEBI" id="CHEBI:18420"/>
    </cofactor>
    <text evidence="18">Mn(2+), Zn(2+), Cd(2+) and Co(2+) support activity to lesser extents.</text>
</comment>
<sequence length="134" mass="14519">MINVRKVWRSFGFAGQGIIALFRYENNAKVHLLIAIVVILAGIWLELSPTEWAVILTQIGLVWAAEAFNTAIEKLCDFVSPGIHPQIKAIKDLSSGAVFILAIAAVLVGFFILGGKLLTLLQITGITHIPLTNA</sequence>
<evidence type="ECO:0000256" key="8">
    <source>
        <dbReference type="ARBA" id="ARBA00022777"/>
    </source>
</evidence>
<keyword evidence="12 19" id="KW-0472">Membrane</keyword>
<feature type="binding site" evidence="18">
    <location>
        <position position="73"/>
    </location>
    <ligand>
        <name>a divalent metal cation</name>
        <dbReference type="ChEBI" id="CHEBI:60240"/>
    </ligand>
</feature>
<comment type="similarity">
    <text evidence="2">Belongs to the bacterial diacylglycerol kinase family.</text>
</comment>
<evidence type="ECO:0000256" key="2">
    <source>
        <dbReference type="ARBA" id="ARBA00005967"/>
    </source>
</evidence>
<comment type="caution">
    <text evidence="20">The sequence shown here is derived from an EMBL/GenBank/DDBJ whole genome shotgun (WGS) entry which is preliminary data.</text>
</comment>
<keyword evidence="6 19" id="KW-0812">Transmembrane</keyword>
<dbReference type="GO" id="GO:0016301">
    <property type="term" value="F:kinase activity"/>
    <property type="evidence" value="ECO:0007669"/>
    <property type="project" value="UniProtKB-KW"/>
</dbReference>
<evidence type="ECO:0000256" key="6">
    <source>
        <dbReference type="ARBA" id="ARBA00022692"/>
    </source>
</evidence>
<dbReference type="InterPro" id="IPR000829">
    <property type="entry name" value="DAGK"/>
</dbReference>
<evidence type="ECO:0000256" key="13">
    <source>
        <dbReference type="ARBA" id="ARBA00023209"/>
    </source>
</evidence>
<comment type="subcellular location">
    <subcellularLocation>
        <location evidence="1">Cell membrane</location>
        <topology evidence="1">Multi-pass membrane protein</topology>
    </subcellularLocation>
</comment>
<evidence type="ECO:0000313" key="20">
    <source>
        <dbReference type="EMBL" id="NDU97474.1"/>
    </source>
</evidence>
<dbReference type="GO" id="GO:0005524">
    <property type="term" value="F:ATP binding"/>
    <property type="evidence" value="ECO:0007669"/>
    <property type="project" value="UniProtKB-KW"/>
</dbReference>
<accession>A0A6L9LAB8</accession>
<feature type="binding site" evidence="16">
    <location>
        <position position="95"/>
    </location>
    <ligand>
        <name>substrate</name>
    </ligand>
</feature>
<keyword evidence="11" id="KW-0443">Lipid metabolism</keyword>
<dbReference type="PANTHER" id="PTHR34299">
    <property type="entry name" value="DIACYLGLYCEROL KINASE"/>
    <property type="match status" value="1"/>
</dbReference>
<evidence type="ECO:0000256" key="3">
    <source>
        <dbReference type="ARBA" id="ARBA00022475"/>
    </source>
</evidence>
<reference evidence="20 21" key="1">
    <citation type="submission" date="2020-02" db="EMBL/GenBank/DDBJ databases">
        <title>Draft genome sequence of two Spirosoma agri KCTC 52727 and Spirosoma terrae KCTC 52035.</title>
        <authorList>
            <person name="Rojas J."/>
            <person name="Ambika Manirajan B."/>
            <person name="Suarez C."/>
            <person name="Ratering S."/>
            <person name="Schnell S."/>
        </authorList>
    </citation>
    <scope>NUCLEOTIDE SEQUENCE [LARGE SCALE GENOMIC DNA]</scope>
    <source>
        <strain evidence="20 21">KCTC 52035</strain>
    </source>
</reference>
<keyword evidence="18" id="KW-0460">Magnesium</keyword>
<dbReference type="RefSeq" id="WP_163952945.1">
    <property type="nucleotide sequence ID" value="NZ_JAAFZH010000011.1"/>
</dbReference>
<dbReference type="AlphaFoldDB" id="A0A6L9LAB8"/>
<feature type="binding site" evidence="17">
    <location>
        <begin position="91"/>
        <end position="92"/>
    </location>
    <ligand>
        <name>ATP</name>
        <dbReference type="ChEBI" id="CHEBI:30616"/>
    </ligand>
</feature>
<evidence type="ECO:0000256" key="15">
    <source>
        <dbReference type="PIRSR" id="PIRSR600829-1"/>
    </source>
</evidence>
<keyword evidence="3" id="KW-1003">Cell membrane</keyword>
<dbReference type="GO" id="GO:0005886">
    <property type="term" value="C:plasma membrane"/>
    <property type="evidence" value="ECO:0007669"/>
    <property type="project" value="UniProtKB-SubCell"/>
</dbReference>
<keyword evidence="7 17" id="KW-0547">Nucleotide-binding</keyword>
<organism evidence="20 21">
    <name type="scientific">Spirosoma terrae</name>
    <dbReference type="NCBI Taxonomy" id="1968276"/>
    <lineage>
        <taxon>Bacteria</taxon>
        <taxon>Pseudomonadati</taxon>
        <taxon>Bacteroidota</taxon>
        <taxon>Cytophagia</taxon>
        <taxon>Cytophagales</taxon>
        <taxon>Cytophagaceae</taxon>
        <taxon>Spirosoma</taxon>
    </lineage>
</organism>
<protein>
    <submittedName>
        <fullName evidence="20">Diacylglycerol kinase family protein</fullName>
    </submittedName>
</protein>
<keyword evidence="8 20" id="KW-0418">Kinase</keyword>
<keyword evidence="21" id="KW-1185">Reference proteome</keyword>
<evidence type="ECO:0000256" key="10">
    <source>
        <dbReference type="ARBA" id="ARBA00022989"/>
    </source>
</evidence>
<keyword evidence="9 17" id="KW-0067">ATP-binding</keyword>
<dbReference type="CDD" id="cd14265">
    <property type="entry name" value="UDPK_IM_like"/>
    <property type="match status" value="1"/>
</dbReference>
<feature type="active site" description="Proton acceptor" evidence="15">
    <location>
        <position position="66"/>
    </location>
</feature>
<gene>
    <name evidence="20" type="ORF">GK108_21505</name>
</gene>
<feature type="transmembrane region" description="Helical" evidence="19">
    <location>
        <begin position="30"/>
        <end position="47"/>
    </location>
</feature>
<evidence type="ECO:0000256" key="7">
    <source>
        <dbReference type="ARBA" id="ARBA00022741"/>
    </source>
</evidence>